<dbReference type="OrthoDB" id="7065393at2"/>
<dbReference type="Pfam" id="PF03610">
    <property type="entry name" value="EIIA-man"/>
    <property type="match status" value="1"/>
</dbReference>
<gene>
    <name evidence="3" type="ORF">MCANUFG4_00364</name>
</gene>
<keyword evidence="1" id="KW-0808">Transferase</keyword>
<evidence type="ECO:0000313" key="3">
    <source>
        <dbReference type="EMBL" id="EIE42414.1"/>
    </source>
</evidence>
<dbReference type="SUPFAM" id="SSF53062">
    <property type="entry name" value="PTS system fructose IIA component-like"/>
    <property type="match status" value="1"/>
</dbReference>
<name>I1A7E3_9BACT</name>
<dbReference type="PATRIC" id="fig|1131455.3.peg.71"/>
<dbReference type="PANTHER" id="PTHR38594:SF1">
    <property type="entry name" value="PEP-DEPENDENT DIHYDROXYACETONE KINASE, PHOSPHORYL DONOR SUBUNIT DHAM"/>
    <property type="match status" value="1"/>
</dbReference>
<dbReference type="GO" id="GO:0016020">
    <property type="term" value="C:membrane"/>
    <property type="evidence" value="ECO:0007669"/>
    <property type="project" value="InterPro"/>
</dbReference>
<dbReference type="GO" id="GO:0019563">
    <property type="term" value="P:glycerol catabolic process"/>
    <property type="evidence" value="ECO:0007669"/>
    <property type="project" value="InterPro"/>
</dbReference>
<evidence type="ECO:0000313" key="4">
    <source>
        <dbReference type="Proteomes" id="UP000006229"/>
    </source>
</evidence>
<dbReference type="InterPro" id="IPR039643">
    <property type="entry name" value="DhaM"/>
</dbReference>
<evidence type="ECO:0000259" key="2">
    <source>
        <dbReference type="PROSITE" id="PS51096"/>
    </source>
</evidence>
<dbReference type="InterPro" id="IPR004701">
    <property type="entry name" value="PTS_EIIA_man-typ"/>
</dbReference>
<accession>I1A7E3</accession>
<dbReference type="EMBL" id="AJFU01000002">
    <property type="protein sequence ID" value="EIE42414.1"/>
    <property type="molecule type" value="Genomic_DNA"/>
</dbReference>
<organism evidence="3 4">
    <name type="scientific">Mycoplasmopsis canis UFG4</name>
    <dbReference type="NCBI Taxonomy" id="1131455"/>
    <lineage>
        <taxon>Bacteria</taxon>
        <taxon>Bacillati</taxon>
        <taxon>Mycoplasmatota</taxon>
        <taxon>Mycoplasmoidales</taxon>
        <taxon>Metamycoplasmataceae</taxon>
        <taxon>Mycoplasmopsis</taxon>
    </lineage>
</organism>
<dbReference type="Gene3D" id="3.40.50.510">
    <property type="entry name" value="Phosphotransferase system, mannose-type IIA component"/>
    <property type="match status" value="1"/>
</dbReference>
<dbReference type="PANTHER" id="PTHR38594">
    <property type="entry name" value="PEP-DEPENDENT DIHYDROXYACETONE KINASE, PHOSPHORYL DONOR SUBUNIT DHAM"/>
    <property type="match status" value="1"/>
</dbReference>
<dbReference type="PROSITE" id="PS51096">
    <property type="entry name" value="PTS_EIIA_TYPE_4"/>
    <property type="match status" value="1"/>
</dbReference>
<protein>
    <recommendedName>
        <fullName evidence="2">PTS EIIA type-4 domain-containing protein</fullName>
    </recommendedName>
</protein>
<sequence>MNKKLFILISHYYELAKSVSEYLNKMLPTNKDNVKIVFLGGVNNGQEIGTEPMKILETIESNPEINEIFIFSDLGSASLAAESIASMVVDKKVHVSKGSFVENTFSGYVLANAGASFEEVVNASEEKIFK</sequence>
<evidence type="ECO:0000256" key="1">
    <source>
        <dbReference type="ARBA" id="ARBA00022679"/>
    </source>
</evidence>
<dbReference type="Proteomes" id="UP000006229">
    <property type="component" value="Unassembled WGS sequence"/>
</dbReference>
<reference evidence="3 4" key="1">
    <citation type="journal article" date="2012" name="J. Bacteriol.">
        <title>Genome annotation of five Mycoplasma canis strains.</title>
        <authorList>
            <person name="Brown D.R."/>
            <person name="May M."/>
            <person name="Michaels D.L."/>
            <person name="Barbet A.F."/>
        </authorList>
    </citation>
    <scope>NUCLEOTIDE SEQUENCE [LARGE SCALE GENOMIC DNA]</scope>
    <source>
        <strain evidence="3 4">UFG4</strain>
    </source>
</reference>
<proteinExistence type="predicted"/>
<dbReference type="GO" id="GO:0009401">
    <property type="term" value="P:phosphoenolpyruvate-dependent sugar phosphotransferase system"/>
    <property type="evidence" value="ECO:0007669"/>
    <property type="project" value="InterPro"/>
</dbReference>
<dbReference type="AlphaFoldDB" id="I1A7E3"/>
<dbReference type="InterPro" id="IPR036662">
    <property type="entry name" value="PTS_EIIA_man-typ_sf"/>
</dbReference>
<keyword evidence="4" id="KW-1185">Reference proteome</keyword>
<comment type="caution">
    <text evidence="3">The sequence shown here is derived from an EMBL/GenBank/DDBJ whole genome shotgun (WGS) entry which is preliminary data.</text>
</comment>
<feature type="domain" description="PTS EIIA type-4" evidence="2">
    <location>
        <begin position="3"/>
        <end position="130"/>
    </location>
</feature>
<dbReference type="RefSeq" id="WP_004796971.1">
    <property type="nucleotide sequence ID" value="NZ_AJFU01000002.1"/>
</dbReference>
<dbReference type="GO" id="GO:0047324">
    <property type="term" value="F:phosphoenolpyruvate-glycerone phosphotransferase activity"/>
    <property type="evidence" value="ECO:0007669"/>
    <property type="project" value="InterPro"/>
</dbReference>